<dbReference type="InterPro" id="IPR003441">
    <property type="entry name" value="NAC-dom"/>
</dbReference>
<dbReference type="GO" id="GO:0003677">
    <property type="term" value="F:DNA binding"/>
    <property type="evidence" value="ECO:0007669"/>
    <property type="project" value="UniProtKB-KW"/>
</dbReference>
<proteinExistence type="predicted"/>
<dbReference type="AlphaFoldDB" id="A0A6J1A5E8"/>
<keyword evidence="1" id="KW-0805">Transcription regulation</keyword>
<evidence type="ECO:0000259" key="5">
    <source>
        <dbReference type="PROSITE" id="PS51005"/>
    </source>
</evidence>
<protein>
    <submittedName>
        <fullName evidence="7">NAC domain-containing protein 59-like</fullName>
    </submittedName>
</protein>
<dbReference type="GeneID" id="110414855"/>
<gene>
    <name evidence="7" type="primary">LOC110414855</name>
</gene>
<name>A0A6J1A5E8_9ROSI</name>
<dbReference type="RefSeq" id="XP_021281939.1">
    <property type="nucleotide sequence ID" value="XM_021426264.1"/>
</dbReference>
<reference evidence="7" key="1">
    <citation type="submission" date="2025-08" db="UniProtKB">
        <authorList>
            <consortium name="RefSeq"/>
        </authorList>
    </citation>
    <scope>IDENTIFICATION</scope>
    <source>
        <tissue evidence="7">Leaf</tissue>
    </source>
</reference>
<evidence type="ECO:0000313" key="6">
    <source>
        <dbReference type="Proteomes" id="UP000504621"/>
    </source>
</evidence>
<evidence type="ECO:0000256" key="3">
    <source>
        <dbReference type="ARBA" id="ARBA00023163"/>
    </source>
</evidence>
<dbReference type="Proteomes" id="UP000504621">
    <property type="component" value="Unplaced"/>
</dbReference>
<keyword evidence="4" id="KW-0539">Nucleus</keyword>
<dbReference type="OrthoDB" id="1592334at2759"/>
<dbReference type="PANTHER" id="PTHR31744">
    <property type="entry name" value="PROTEIN CUP-SHAPED COTYLEDON 2-RELATED"/>
    <property type="match status" value="1"/>
</dbReference>
<evidence type="ECO:0000256" key="1">
    <source>
        <dbReference type="ARBA" id="ARBA00023015"/>
    </source>
</evidence>
<keyword evidence="6" id="KW-1185">Reference proteome</keyword>
<dbReference type="Gene3D" id="2.170.150.80">
    <property type="entry name" value="NAC domain"/>
    <property type="match status" value="1"/>
</dbReference>
<sequence length="128" mass="14866">MGELLSLDFHGNLVPFRSCRWKMLNNLNSTRHNDIACKFKHGKANEAYFFTVVPQAYSTAEQMEGSAKSGYWNATGETEQIDHHNEIVGFKRIFVFYWGEAPTAKESSWIERYALCRIIDKEHDEIED</sequence>
<dbReference type="GO" id="GO:0006355">
    <property type="term" value="P:regulation of DNA-templated transcription"/>
    <property type="evidence" value="ECO:0007669"/>
    <property type="project" value="InterPro"/>
</dbReference>
<dbReference type="SUPFAM" id="SSF101941">
    <property type="entry name" value="NAC domain"/>
    <property type="match status" value="1"/>
</dbReference>
<feature type="domain" description="NAC" evidence="5">
    <location>
        <begin position="1"/>
        <end position="128"/>
    </location>
</feature>
<accession>A0A6J1A5E8</accession>
<dbReference type="PROSITE" id="PS51005">
    <property type="entry name" value="NAC"/>
    <property type="match status" value="1"/>
</dbReference>
<dbReference type="Pfam" id="PF02365">
    <property type="entry name" value="NAM"/>
    <property type="match status" value="1"/>
</dbReference>
<evidence type="ECO:0000256" key="2">
    <source>
        <dbReference type="ARBA" id="ARBA00023125"/>
    </source>
</evidence>
<evidence type="ECO:0000313" key="7">
    <source>
        <dbReference type="RefSeq" id="XP_021281939.1"/>
    </source>
</evidence>
<dbReference type="InterPro" id="IPR036093">
    <property type="entry name" value="NAC_dom_sf"/>
</dbReference>
<dbReference type="PANTHER" id="PTHR31744:SF96">
    <property type="entry name" value="NAC DOMAIN-CONTAINING PROTEIN 21_22"/>
    <property type="match status" value="1"/>
</dbReference>
<keyword evidence="3" id="KW-0804">Transcription</keyword>
<organism evidence="6 7">
    <name type="scientific">Herrania umbratica</name>
    <dbReference type="NCBI Taxonomy" id="108875"/>
    <lineage>
        <taxon>Eukaryota</taxon>
        <taxon>Viridiplantae</taxon>
        <taxon>Streptophyta</taxon>
        <taxon>Embryophyta</taxon>
        <taxon>Tracheophyta</taxon>
        <taxon>Spermatophyta</taxon>
        <taxon>Magnoliopsida</taxon>
        <taxon>eudicotyledons</taxon>
        <taxon>Gunneridae</taxon>
        <taxon>Pentapetalae</taxon>
        <taxon>rosids</taxon>
        <taxon>malvids</taxon>
        <taxon>Malvales</taxon>
        <taxon>Malvaceae</taxon>
        <taxon>Byttnerioideae</taxon>
        <taxon>Herrania</taxon>
    </lineage>
</organism>
<evidence type="ECO:0000256" key="4">
    <source>
        <dbReference type="ARBA" id="ARBA00023242"/>
    </source>
</evidence>
<keyword evidence="2" id="KW-0238">DNA-binding</keyword>